<dbReference type="Gene3D" id="2.40.160.50">
    <property type="entry name" value="membrane protein fhac: a member of the omp85/tpsb transporter family"/>
    <property type="match status" value="1"/>
</dbReference>
<sequence length="438" mass="48602">MKPLYELKALHKNMQTKKLYLFLLLGFFSSGSLWPLDNVNKTQAATESDTIVKITFKGLKRTKEETIQDITEIDIGQGIDTINIKGIEQKLMGTGLFSDVSASINHLTNAEYELVIIVSEKLTLVPVPFLYFSDSSIVVGGMLFDSNLFGKAKNFVTGGLYSETEKTAFINFIDPHYWGRTLIVGLSGFVSTDDNKEFTYVDDDSFADYDSIEASGGISLSYRRNQSFIPTIDVTTAYYHAANFDDIPGVEDELFMISPGASITFHNMKHGGSSPKGFSVSIAYHHGFSIVGSEAYDSIAMHTNWSTALLDDKTFQLGLSGEYSDRSLQVMDNLSEKGRGYRILPQNVYASKYTAGYGAYSIPIIKAAWGILETNFLYEFGFLETGMKGDSQSEYYHGPGYSFNLYLNKVAIPALGICFAYNIRTETPVMSFSLGFSM</sequence>
<evidence type="ECO:0000313" key="5">
    <source>
        <dbReference type="Proteomes" id="UP000002318"/>
    </source>
</evidence>
<comment type="subcellular location">
    <subcellularLocation>
        <location evidence="1">Membrane</location>
    </subcellularLocation>
</comment>
<dbReference type="InterPro" id="IPR034746">
    <property type="entry name" value="POTRA"/>
</dbReference>
<dbReference type="EMBL" id="CP002116">
    <property type="protein sequence ID" value="ADK82896.1"/>
    <property type="molecule type" value="Genomic_DNA"/>
</dbReference>
<dbReference type="GO" id="GO:0019867">
    <property type="term" value="C:outer membrane"/>
    <property type="evidence" value="ECO:0007669"/>
    <property type="project" value="InterPro"/>
</dbReference>
<protein>
    <submittedName>
        <fullName evidence="4">Surface antigen variable number repeat protein</fullName>
    </submittedName>
</protein>
<dbReference type="eggNOG" id="COG4775">
    <property type="taxonomic scope" value="Bacteria"/>
</dbReference>
<feature type="domain" description="POTRA" evidence="3">
    <location>
        <begin position="49"/>
        <end position="121"/>
    </location>
</feature>
<dbReference type="Gene3D" id="3.10.20.310">
    <property type="entry name" value="membrane protein fhac"/>
    <property type="match status" value="1"/>
</dbReference>
<evidence type="ECO:0000259" key="3">
    <source>
        <dbReference type="PROSITE" id="PS51779"/>
    </source>
</evidence>
<dbReference type="OrthoDB" id="358170at2"/>
<proteinExistence type="predicted"/>
<reference evidence="4 5" key="1">
    <citation type="journal article" date="2010" name="Stand. Genomic Sci.">
        <title>Complete genome sequence of Spirochaeta smaragdinae type strain (SEBR 4228).</title>
        <authorList>
            <person name="Mavromatis K."/>
            <person name="Yasawong M."/>
            <person name="Chertkov O."/>
            <person name="Lapidus A."/>
            <person name="Lucas S."/>
            <person name="Nolan M."/>
            <person name="Del Rio T.G."/>
            <person name="Tice H."/>
            <person name="Cheng J.F."/>
            <person name="Pitluck S."/>
            <person name="Liolios K."/>
            <person name="Ivanova N."/>
            <person name="Tapia R."/>
            <person name="Han C."/>
            <person name="Bruce D."/>
            <person name="Goodwin L."/>
            <person name="Pati A."/>
            <person name="Chen A."/>
            <person name="Palaniappan K."/>
            <person name="Land M."/>
            <person name="Hauser L."/>
            <person name="Chang Y.J."/>
            <person name="Jeffries C.D."/>
            <person name="Detter J.C."/>
            <person name="Rohde M."/>
            <person name="Brambilla E."/>
            <person name="Spring S."/>
            <person name="Goker M."/>
            <person name="Sikorski J."/>
            <person name="Woyke T."/>
            <person name="Bristow J."/>
            <person name="Eisen J.A."/>
            <person name="Markowitz V."/>
            <person name="Hugenholtz P."/>
            <person name="Klenk H.P."/>
            <person name="Kyrpides N.C."/>
        </authorList>
    </citation>
    <scope>NUCLEOTIDE SEQUENCE [LARGE SCALE GENOMIC DNA]</scope>
    <source>
        <strain evidence="5">DSM 11293 / JCM 15392 / SEBR 4228</strain>
    </source>
</reference>
<keyword evidence="2" id="KW-0472">Membrane</keyword>
<accession>E1R841</accession>
<dbReference type="KEGG" id="ssm:Spirs_3810"/>
<dbReference type="Proteomes" id="UP000002318">
    <property type="component" value="Chromosome"/>
</dbReference>
<evidence type="ECO:0000256" key="2">
    <source>
        <dbReference type="ARBA" id="ARBA00023136"/>
    </source>
</evidence>
<name>E1R841_SEDSS</name>
<keyword evidence="5" id="KW-1185">Reference proteome</keyword>
<dbReference type="HOGENOM" id="CLU_625431_0_0_12"/>
<dbReference type="RefSeq" id="WP_013256355.1">
    <property type="nucleotide sequence ID" value="NC_014364.1"/>
</dbReference>
<organism evidence="4 5">
    <name type="scientific">Sediminispirochaeta smaragdinae (strain DSM 11293 / JCM 15392 / SEBR 4228)</name>
    <name type="common">Spirochaeta smaragdinae</name>
    <dbReference type="NCBI Taxonomy" id="573413"/>
    <lineage>
        <taxon>Bacteria</taxon>
        <taxon>Pseudomonadati</taxon>
        <taxon>Spirochaetota</taxon>
        <taxon>Spirochaetia</taxon>
        <taxon>Spirochaetales</taxon>
        <taxon>Spirochaetaceae</taxon>
        <taxon>Sediminispirochaeta</taxon>
    </lineage>
</organism>
<gene>
    <name evidence="4" type="ordered locus">Spirs_3810</name>
</gene>
<dbReference type="STRING" id="573413.Spirs_3810"/>
<evidence type="ECO:0000256" key="1">
    <source>
        <dbReference type="ARBA" id="ARBA00004370"/>
    </source>
</evidence>
<dbReference type="AlphaFoldDB" id="E1R841"/>
<dbReference type="PROSITE" id="PS51779">
    <property type="entry name" value="POTRA"/>
    <property type="match status" value="1"/>
</dbReference>
<dbReference type="InterPro" id="IPR010827">
    <property type="entry name" value="BamA/TamA_POTRA"/>
</dbReference>
<dbReference type="Pfam" id="PF07244">
    <property type="entry name" value="POTRA"/>
    <property type="match status" value="1"/>
</dbReference>
<evidence type="ECO:0000313" key="4">
    <source>
        <dbReference type="EMBL" id="ADK82896.1"/>
    </source>
</evidence>